<comment type="caution">
    <text evidence="12">The sequence shown here is derived from an EMBL/GenBank/DDBJ whole genome shotgun (WGS) entry which is preliminary data.</text>
</comment>
<dbReference type="Pfam" id="PF08234">
    <property type="entry name" value="Spindle_Spc25"/>
    <property type="match status" value="1"/>
</dbReference>
<dbReference type="GO" id="GO:0007059">
    <property type="term" value="P:chromosome segregation"/>
    <property type="evidence" value="ECO:0007669"/>
    <property type="project" value="InterPro"/>
</dbReference>
<evidence type="ECO:0000256" key="1">
    <source>
        <dbReference type="ARBA" id="ARBA00006379"/>
    </source>
</evidence>
<keyword evidence="9" id="KW-0539">Nucleus</keyword>
<keyword evidence="4 9" id="KW-0498">Mitosis</keyword>
<keyword evidence="5 9" id="KW-0995">Kinetochore</keyword>
<evidence type="ECO:0000256" key="5">
    <source>
        <dbReference type="ARBA" id="ARBA00022838"/>
    </source>
</evidence>
<comment type="subunit">
    <text evidence="9">Component of the NDC80 complex.</text>
</comment>
<dbReference type="EMBL" id="JAEPRC010000283">
    <property type="protein sequence ID" value="KAG2201501.1"/>
    <property type="molecule type" value="Genomic_DNA"/>
</dbReference>
<accession>A0A8H7UWR3</accession>
<dbReference type="CDD" id="cd23784">
    <property type="entry name" value="RWD_Spc25"/>
    <property type="match status" value="1"/>
</dbReference>
<keyword evidence="3 9" id="KW-0132">Cell division</keyword>
<keyword evidence="7 9" id="KW-0131">Cell cycle</keyword>
<feature type="domain" description="Chromosome segregation protein Spc25 C-terminal" evidence="11">
    <location>
        <begin position="177"/>
        <end position="248"/>
    </location>
</feature>
<dbReference type="GO" id="GO:0005634">
    <property type="term" value="C:nucleus"/>
    <property type="evidence" value="ECO:0007669"/>
    <property type="project" value="UniProtKB-SubCell"/>
</dbReference>
<feature type="coiled-coil region" evidence="10">
    <location>
        <begin position="124"/>
        <end position="161"/>
    </location>
</feature>
<dbReference type="Gene3D" id="3.30.457.50">
    <property type="entry name" value="Chromosome segregation protein Spc25"/>
    <property type="match status" value="1"/>
</dbReference>
<evidence type="ECO:0000256" key="3">
    <source>
        <dbReference type="ARBA" id="ARBA00022618"/>
    </source>
</evidence>
<evidence type="ECO:0000256" key="9">
    <source>
        <dbReference type="RuleBase" id="RU367150"/>
    </source>
</evidence>
<dbReference type="GO" id="GO:0031262">
    <property type="term" value="C:Ndc80 complex"/>
    <property type="evidence" value="ECO:0007669"/>
    <property type="project" value="InterPro"/>
</dbReference>
<evidence type="ECO:0000256" key="7">
    <source>
        <dbReference type="ARBA" id="ARBA00023306"/>
    </source>
</evidence>
<dbReference type="PANTHER" id="PTHR14281:SF0">
    <property type="entry name" value="KINETOCHORE PROTEIN SPC25"/>
    <property type="match status" value="1"/>
</dbReference>
<keyword evidence="13" id="KW-1185">Reference proteome</keyword>
<dbReference type="InterPro" id="IPR013255">
    <property type="entry name" value="Spc25_C"/>
</dbReference>
<dbReference type="InterPro" id="IPR045143">
    <property type="entry name" value="Spc25"/>
</dbReference>
<evidence type="ECO:0000256" key="2">
    <source>
        <dbReference type="ARBA" id="ARBA00022454"/>
    </source>
</evidence>
<gene>
    <name evidence="12" type="ORF">INT46_007774</name>
</gene>
<dbReference type="GO" id="GO:0051301">
    <property type="term" value="P:cell division"/>
    <property type="evidence" value="ECO:0007669"/>
    <property type="project" value="UniProtKB-UniRule"/>
</dbReference>
<keyword evidence="6 10" id="KW-0175">Coiled coil</keyword>
<name>A0A8H7UWR3_9FUNG</name>
<evidence type="ECO:0000256" key="10">
    <source>
        <dbReference type="SAM" id="Coils"/>
    </source>
</evidence>
<comment type="subcellular location">
    <subcellularLocation>
        <location evidence="9">Nucleus</location>
    </subcellularLocation>
    <subcellularLocation>
        <location evidence="9">Chromosome</location>
        <location evidence="9">Centromere</location>
        <location evidence="9">Kinetochore</location>
    </subcellularLocation>
</comment>
<evidence type="ECO:0000313" key="12">
    <source>
        <dbReference type="EMBL" id="KAG2201501.1"/>
    </source>
</evidence>
<comment type="similarity">
    <text evidence="1 9">Belongs to the SPC25 family.</text>
</comment>
<evidence type="ECO:0000256" key="8">
    <source>
        <dbReference type="ARBA" id="ARBA00023328"/>
    </source>
</evidence>
<dbReference type="AlphaFoldDB" id="A0A8H7UWR3"/>
<evidence type="ECO:0000259" key="11">
    <source>
        <dbReference type="Pfam" id="PF08234"/>
    </source>
</evidence>
<dbReference type="Proteomes" id="UP000650833">
    <property type="component" value="Unassembled WGS sequence"/>
</dbReference>
<keyword evidence="2 9" id="KW-0158">Chromosome</keyword>
<dbReference type="OrthoDB" id="6353017at2759"/>
<reference evidence="12" key="1">
    <citation type="submission" date="2020-12" db="EMBL/GenBank/DDBJ databases">
        <title>Metabolic potential, ecology and presence of endohyphal bacteria is reflected in genomic diversity of Mucoromycotina.</title>
        <authorList>
            <person name="Muszewska A."/>
            <person name="Okrasinska A."/>
            <person name="Steczkiewicz K."/>
            <person name="Drgas O."/>
            <person name="Orlowska M."/>
            <person name="Perlinska-Lenart U."/>
            <person name="Aleksandrzak-Piekarczyk T."/>
            <person name="Szatraj K."/>
            <person name="Zielenkiewicz U."/>
            <person name="Pilsyk S."/>
            <person name="Malc E."/>
            <person name="Mieczkowski P."/>
            <person name="Kruszewska J.S."/>
            <person name="Biernat P."/>
            <person name="Pawlowska J."/>
        </authorList>
    </citation>
    <scope>NUCLEOTIDE SEQUENCE</scope>
    <source>
        <strain evidence="12">CBS 226.32</strain>
    </source>
</reference>
<protein>
    <recommendedName>
        <fullName evidence="9">Kinetochore protein SPC25</fullName>
    </recommendedName>
</protein>
<evidence type="ECO:0000313" key="13">
    <source>
        <dbReference type="Proteomes" id="UP000650833"/>
    </source>
</evidence>
<evidence type="ECO:0000256" key="4">
    <source>
        <dbReference type="ARBA" id="ARBA00022776"/>
    </source>
</evidence>
<proteinExistence type="inferred from homology"/>
<organism evidence="12 13">
    <name type="scientific">Mucor plumbeus</name>
    <dbReference type="NCBI Taxonomy" id="97098"/>
    <lineage>
        <taxon>Eukaryota</taxon>
        <taxon>Fungi</taxon>
        <taxon>Fungi incertae sedis</taxon>
        <taxon>Mucoromycota</taxon>
        <taxon>Mucoromycotina</taxon>
        <taxon>Mucoromycetes</taxon>
        <taxon>Mucorales</taxon>
        <taxon>Mucorineae</taxon>
        <taxon>Mucoraceae</taxon>
        <taxon>Mucor</taxon>
    </lineage>
</organism>
<feature type="coiled-coil region" evidence="10">
    <location>
        <begin position="63"/>
        <end position="97"/>
    </location>
</feature>
<evidence type="ECO:0000256" key="6">
    <source>
        <dbReference type="ARBA" id="ARBA00023054"/>
    </source>
</evidence>
<comment type="function">
    <text evidence="9">Acts as a component of the essential kinetochore-associated NDC80 complex, which is required for chromosome segregation and spindle checkpoint activity.</text>
</comment>
<keyword evidence="8 9" id="KW-0137">Centromere</keyword>
<dbReference type="PANTHER" id="PTHR14281">
    <property type="entry name" value="KINETOCHORE PROTEIN SPC25-RELATED"/>
    <property type="match status" value="1"/>
</dbReference>
<sequence>MNEHPSFFTCNSHIMHSTLTSNKSVEYENLIGEFEASLNKMRTTQKNVDSAIQTEESLLNEINKNYQKDFEELDDKKNILQETIAQQKRNIAQLEQKLPLKIDSSLADRVSEKQKETENLIKHRELALAKRNELSQKIRQRKQEKNDKIFLEEQNKILTEKELNTYRHALQLEIINESEAIKFEFKCIDKKALKKIYSVTLTINDSNIYTVNECHPKSTLPQVLQKLKTLNEDRELFVFIKSVRRIFQESTNA</sequence>